<gene>
    <name evidence="2" type="ORF">ACFPM4_14430</name>
</gene>
<organism evidence="2 3">
    <name type="scientific">Lederbergia graminis</name>
    <dbReference type="NCBI Taxonomy" id="735518"/>
    <lineage>
        <taxon>Bacteria</taxon>
        <taxon>Bacillati</taxon>
        <taxon>Bacillota</taxon>
        <taxon>Bacilli</taxon>
        <taxon>Bacillales</taxon>
        <taxon>Bacillaceae</taxon>
        <taxon>Lederbergia</taxon>
    </lineage>
</organism>
<dbReference type="Proteomes" id="UP001596147">
    <property type="component" value="Unassembled WGS sequence"/>
</dbReference>
<dbReference type="InterPro" id="IPR030395">
    <property type="entry name" value="GP_PDE_dom"/>
</dbReference>
<dbReference type="CDD" id="cd08565">
    <property type="entry name" value="GDPD_pAtGDE_like"/>
    <property type="match status" value="1"/>
</dbReference>
<dbReference type="PANTHER" id="PTHR46211">
    <property type="entry name" value="GLYCEROPHOSPHORYL DIESTER PHOSPHODIESTERASE"/>
    <property type="match status" value="1"/>
</dbReference>
<dbReference type="Pfam" id="PF03009">
    <property type="entry name" value="GDPD"/>
    <property type="match status" value="1"/>
</dbReference>
<comment type="caution">
    <text evidence="2">The sequence shown here is derived from an EMBL/GenBank/DDBJ whole genome shotgun (WGS) entry which is preliminary data.</text>
</comment>
<sequence>MIDRLQESNSIVVAGHRGYLSAFPENTLLGFQKAIDLGLEMIEFDLRLSKDKVLMVIHDDSVDRTTNGSGKVRDFTLNELKEFDASNGFQQYGQQEIPTFHELCELLKPYSDLLLNVEIKPSVDAKEAADEAITMLKEFGYLSRCVFTSFDAEVIAHIYDTYGLKTQGFLGEVMQHFDPSENGTYSKMWAGALSMDLLTRERIEFFQKQGILAWCYCPDDGAQVQYALECGATLMTCNDPMPALAILKKS</sequence>
<dbReference type="GO" id="GO:0016787">
    <property type="term" value="F:hydrolase activity"/>
    <property type="evidence" value="ECO:0007669"/>
    <property type="project" value="UniProtKB-KW"/>
</dbReference>
<evidence type="ECO:0000313" key="2">
    <source>
        <dbReference type="EMBL" id="MFC5465925.1"/>
    </source>
</evidence>
<dbReference type="EMBL" id="JBHSMC010000020">
    <property type="protein sequence ID" value="MFC5465925.1"/>
    <property type="molecule type" value="Genomic_DNA"/>
</dbReference>
<feature type="domain" description="GP-PDE" evidence="1">
    <location>
        <begin position="11"/>
        <end position="247"/>
    </location>
</feature>
<keyword evidence="2" id="KW-0378">Hydrolase</keyword>
<evidence type="ECO:0000259" key="1">
    <source>
        <dbReference type="PROSITE" id="PS51704"/>
    </source>
</evidence>
<dbReference type="Gene3D" id="3.20.20.190">
    <property type="entry name" value="Phosphatidylinositol (PI) phosphodiesterase"/>
    <property type="match status" value="1"/>
</dbReference>
<accession>A0ABW0LKY4</accession>
<dbReference type="RefSeq" id="WP_382353072.1">
    <property type="nucleotide sequence ID" value="NZ_JBHSMC010000020.1"/>
</dbReference>
<proteinExistence type="predicted"/>
<protein>
    <submittedName>
        <fullName evidence="2">Glycerophosphodiester phosphodiesterase family protein</fullName>
        <ecNumber evidence="2">3.1.4.-</ecNumber>
    </submittedName>
</protein>
<evidence type="ECO:0000313" key="3">
    <source>
        <dbReference type="Proteomes" id="UP001596147"/>
    </source>
</evidence>
<dbReference type="InterPro" id="IPR017946">
    <property type="entry name" value="PLC-like_Pdiesterase_TIM-brl"/>
</dbReference>
<keyword evidence="3" id="KW-1185">Reference proteome</keyword>
<dbReference type="PROSITE" id="PS51704">
    <property type="entry name" value="GP_PDE"/>
    <property type="match status" value="1"/>
</dbReference>
<dbReference type="SUPFAM" id="SSF51695">
    <property type="entry name" value="PLC-like phosphodiesterases"/>
    <property type="match status" value="1"/>
</dbReference>
<name>A0ABW0LKY4_9BACI</name>
<reference evidence="3" key="1">
    <citation type="journal article" date="2019" name="Int. J. Syst. Evol. Microbiol.">
        <title>The Global Catalogue of Microorganisms (GCM) 10K type strain sequencing project: providing services to taxonomists for standard genome sequencing and annotation.</title>
        <authorList>
            <consortium name="The Broad Institute Genomics Platform"/>
            <consortium name="The Broad Institute Genome Sequencing Center for Infectious Disease"/>
            <person name="Wu L."/>
            <person name="Ma J."/>
        </authorList>
    </citation>
    <scope>NUCLEOTIDE SEQUENCE [LARGE SCALE GENOMIC DNA]</scope>
    <source>
        <strain evidence="3">CGMCC 1.12237</strain>
    </source>
</reference>
<dbReference type="EC" id="3.1.4.-" evidence="2"/>
<dbReference type="PANTHER" id="PTHR46211:SF14">
    <property type="entry name" value="GLYCEROPHOSPHODIESTER PHOSPHODIESTERASE"/>
    <property type="match status" value="1"/>
</dbReference>